<feature type="non-terminal residue" evidence="2">
    <location>
        <position position="109"/>
    </location>
</feature>
<feature type="signal peptide" evidence="1">
    <location>
        <begin position="1"/>
        <end position="24"/>
    </location>
</feature>
<proteinExistence type="evidence at transcript level"/>
<feature type="chain" id="PRO_5007283911" evidence="1">
    <location>
        <begin position="25"/>
        <end position="109"/>
    </location>
</feature>
<name>A0A131XJM3_9ACAR</name>
<evidence type="ECO:0000256" key="1">
    <source>
        <dbReference type="SAM" id="SignalP"/>
    </source>
</evidence>
<protein>
    <submittedName>
        <fullName evidence="2">Putative secreted protein</fullName>
    </submittedName>
</protein>
<accession>A0A131XJM3</accession>
<dbReference type="EMBL" id="GEFH01001292">
    <property type="protein sequence ID" value="JAP67289.1"/>
    <property type="molecule type" value="mRNA"/>
</dbReference>
<organism evidence="2">
    <name type="scientific">Hyalomma excavatum</name>
    <dbReference type="NCBI Taxonomy" id="257692"/>
    <lineage>
        <taxon>Eukaryota</taxon>
        <taxon>Metazoa</taxon>
        <taxon>Ecdysozoa</taxon>
        <taxon>Arthropoda</taxon>
        <taxon>Chelicerata</taxon>
        <taxon>Arachnida</taxon>
        <taxon>Acari</taxon>
        <taxon>Parasitiformes</taxon>
        <taxon>Ixodida</taxon>
        <taxon>Ixodoidea</taxon>
        <taxon>Ixodidae</taxon>
        <taxon>Hyalomminae</taxon>
        <taxon>Hyalomma</taxon>
    </lineage>
</organism>
<evidence type="ECO:0000313" key="2">
    <source>
        <dbReference type="EMBL" id="JAP67289.1"/>
    </source>
</evidence>
<reference evidence="2" key="1">
    <citation type="journal article" date="2017" name="Ticks Tick Borne Dis.">
        <title>An insight into the sialome of Hyalomma excavatum.</title>
        <authorList>
            <person name="Ribeiro J.M."/>
            <person name="Slovak M."/>
            <person name="Francischetti I.M."/>
        </authorList>
    </citation>
    <scope>NUCLEOTIDE SEQUENCE</scope>
    <source>
        <strain evidence="2">Samish</strain>
        <tissue evidence="2">Salivary glands</tissue>
    </source>
</reference>
<keyword evidence="1" id="KW-0732">Signal</keyword>
<dbReference type="AlphaFoldDB" id="A0A131XJM3"/>
<sequence>MVPVSLRTLKVAASSLIFFTNGSADSVKVCAPRRVRSKKTRVYGLKNLTARLNFVTPRPKSPCRKCTAFLTHTYMSFSVTGSWQICGFRQSFHNISVKIYRCFRRTIFA</sequence>